<organism evidence="1 2">
    <name type="scientific">Acaulospora colombiana</name>
    <dbReference type="NCBI Taxonomy" id="27376"/>
    <lineage>
        <taxon>Eukaryota</taxon>
        <taxon>Fungi</taxon>
        <taxon>Fungi incertae sedis</taxon>
        <taxon>Mucoromycota</taxon>
        <taxon>Glomeromycotina</taxon>
        <taxon>Glomeromycetes</taxon>
        <taxon>Diversisporales</taxon>
        <taxon>Acaulosporaceae</taxon>
        <taxon>Acaulospora</taxon>
    </lineage>
</organism>
<evidence type="ECO:0000313" key="2">
    <source>
        <dbReference type="Proteomes" id="UP000789525"/>
    </source>
</evidence>
<name>A0ACA9K165_9GLOM</name>
<feature type="non-terminal residue" evidence="1">
    <location>
        <position position="1201"/>
    </location>
</feature>
<dbReference type="EMBL" id="CAJVPT010000532">
    <property type="protein sequence ID" value="CAG8445910.1"/>
    <property type="molecule type" value="Genomic_DNA"/>
</dbReference>
<reference evidence="1" key="1">
    <citation type="submission" date="2021-06" db="EMBL/GenBank/DDBJ databases">
        <authorList>
            <person name="Kallberg Y."/>
            <person name="Tangrot J."/>
            <person name="Rosling A."/>
        </authorList>
    </citation>
    <scope>NUCLEOTIDE SEQUENCE</scope>
    <source>
        <strain evidence="1">CL356</strain>
    </source>
</reference>
<evidence type="ECO:0000313" key="1">
    <source>
        <dbReference type="EMBL" id="CAG8445910.1"/>
    </source>
</evidence>
<sequence length="1201" mass="136609">MYFIKTSLKNARDAIKAKNYEDVIKHCRNVLQFEADNYNAYVFLGVAQLNLNAFTESEQSYRRAIEINSAQPLAWQVVAALKYLLPTSTYYELIRGSDELPSPKQILLQIIDLVEKEESETIRREIEARRYRLNAGTPATIKAQVENEVYSNSELERFYDSLLEILDNSSDTSDVDKAKIFVNYVSHLHKKLSFVPSEKKQQLIAKIFKRAELLINCTLMYRRILNFDESFLLSDKYDSDLLKKYSVNFPDTSLSKIIRGYFRALEGDIFEARELYNEGSEMEPNSIFEHMALSWFNHDSKNYELALEYAKNGKDLINKYSKKTGNKLDRVSLSLELCMANCYLNIGAKFHNEAMLLYKKIRQKDQNSIVVLQGMGKILSSQGKYKESIEIFEEAIKLDMRDYISKSELGWDEEAGTQLGKYLESQGEEDLALGIYSTATQANSQAGWAWKQLGFSEFTNGNYSEAAINFQKALRIDTKDVRCWEGLAEAYRQLGRYTASMKTFMRAIELDPSSIYSHFQVANIKQKLGILDEAIDQYNITIEKAKMKGDENHLPSIKGIGDCYLELAKEYFSTGLYGRAAESLSEGLLKMHQNIETYDRYQSLWKLIGDLCITAHFLQNYLHLIPLNSIKKFLKITRNIDLDTKLHLSKDIDEFGLNLCDSSNGDSISNSDLILIILTCGCLAYKYAIVLSGNNPDVAPPLWYDLAIAYHKIFDCYSRRDQALDEYDHLSAGYMNVAIRCTKIALKFEPINSDFWNALGILTILLDAKISQHSFIKAIMYSPKNPILWANLGILYLFHSDLELAEQAFSTSRSLDPDYALAWVGQAYVANLWGNDEATELFEHAYEISGGHVLEADYGFASRAFARYKKSLKYHKSSLISPAFALKKFTEQNPNDPTSLNLLGLLCECLEQSEKSAELFNCAITLIEQKIQQLQQLFLAQDEDESSLSSKIIPFVKRLAYVLGNLGRVLCSARDFDGSIKAYNKALDLIKEQDFKSLLMISFKIYTTLGAGLAYYFNNELENSLKMIEEAFSEIDYAEKYLDQGQNSEDNIGIGDLRKDVAVLLSQALWALEGEEQTNMAEDELFACIEQNPNYLPAIFGLCAMGLLQDDHVLVNAAIKEMIKLPLKTTAYELISNPLSSASKNLGLKEMLKVFQNYTAALIITREKLKHNLPEEADEIIEDNESDYEADKGEDIIKSVL</sequence>
<dbReference type="Proteomes" id="UP000789525">
    <property type="component" value="Unassembled WGS sequence"/>
</dbReference>
<proteinExistence type="predicted"/>
<comment type="caution">
    <text evidence="1">The sequence shown here is derived from an EMBL/GenBank/DDBJ whole genome shotgun (WGS) entry which is preliminary data.</text>
</comment>
<gene>
    <name evidence="1" type="ORF">ACOLOM_LOCUS506</name>
</gene>
<keyword evidence="2" id="KW-1185">Reference proteome</keyword>
<protein>
    <submittedName>
        <fullName evidence="1">7249_t:CDS:1</fullName>
    </submittedName>
</protein>
<accession>A0ACA9K165</accession>